<feature type="domain" description="Pyrin" evidence="1">
    <location>
        <begin position="1"/>
        <end position="68"/>
    </location>
</feature>
<sequence length="86" mass="9732">MTSQVLLAALDDLRRDEFQRFKWHLAQGDSADTSIPTGRLEDAERWTVVDLMEQTFTALDAVNVVLLIQNHNHKPINLDLDSGSVK</sequence>
<evidence type="ECO:0000259" key="1">
    <source>
        <dbReference type="PROSITE" id="PS50824"/>
    </source>
</evidence>
<proteinExistence type="predicted"/>
<organism evidence="2 3">
    <name type="scientific">Echeneis naucrates</name>
    <name type="common">Live sharksucker</name>
    <dbReference type="NCBI Taxonomy" id="173247"/>
    <lineage>
        <taxon>Eukaryota</taxon>
        <taxon>Metazoa</taxon>
        <taxon>Chordata</taxon>
        <taxon>Craniata</taxon>
        <taxon>Vertebrata</taxon>
        <taxon>Euteleostomi</taxon>
        <taxon>Actinopterygii</taxon>
        <taxon>Neopterygii</taxon>
        <taxon>Teleostei</taxon>
        <taxon>Neoteleostei</taxon>
        <taxon>Acanthomorphata</taxon>
        <taxon>Carangaria</taxon>
        <taxon>Carangiformes</taxon>
        <taxon>Echeneidae</taxon>
        <taxon>Echeneis</taxon>
    </lineage>
</organism>
<dbReference type="PROSITE" id="PS50824">
    <property type="entry name" value="DAPIN"/>
    <property type="match status" value="1"/>
</dbReference>
<dbReference type="InterPro" id="IPR004020">
    <property type="entry name" value="DAPIN"/>
</dbReference>
<dbReference type="Proteomes" id="UP000472264">
    <property type="component" value="Chromosome 1"/>
</dbReference>
<reference evidence="2" key="3">
    <citation type="submission" date="2025-09" db="UniProtKB">
        <authorList>
            <consortium name="Ensembl"/>
        </authorList>
    </citation>
    <scope>IDENTIFICATION</scope>
</reference>
<keyword evidence="3" id="KW-1185">Reference proteome</keyword>
<dbReference type="InterPro" id="IPR011029">
    <property type="entry name" value="DEATH-like_dom_sf"/>
</dbReference>
<dbReference type="Gene3D" id="1.10.533.10">
    <property type="entry name" value="Death Domain, Fas"/>
    <property type="match status" value="1"/>
</dbReference>
<evidence type="ECO:0000313" key="2">
    <source>
        <dbReference type="Ensembl" id="ENSENLP00000000029.1"/>
    </source>
</evidence>
<dbReference type="Pfam" id="PF02758">
    <property type="entry name" value="PYRIN"/>
    <property type="match status" value="1"/>
</dbReference>
<evidence type="ECO:0000313" key="3">
    <source>
        <dbReference type="Proteomes" id="UP000472264"/>
    </source>
</evidence>
<dbReference type="AlphaFoldDB" id="A0A665SUL8"/>
<reference evidence="2" key="1">
    <citation type="submission" date="2021-04" db="EMBL/GenBank/DDBJ databases">
        <authorList>
            <consortium name="Wellcome Sanger Institute Data Sharing"/>
        </authorList>
    </citation>
    <scope>NUCLEOTIDE SEQUENCE [LARGE SCALE GENOMIC DNA]</scope>
</reference>
<dbReference type="InParanoid" id="A0A665SUL8"/>
<reference evidence="2" key="2">
    <citation type="submission" date="2025-08" db="UniProtKB">
        <authorList>
            <consortium name="Ensembl"/>
        </authorList>
    </citation>
    <scope>IDENTIFICATION</scope>
</reference>
<name>A0A665SUL8_ECHNA</name>
<dbReference type="SMART" id="SM01289">
    <property type="entry name" value="PYRIN"/>
    <property type="match status" value="1"/>
</dbReference>
<accession>A0A665SUL8</accession>
<protein>
    <recommendedName>
        <fullName evidence="1">Pyrin domain-containing protein</fullName>
    </recommendedName>
</protein>
<dbReference type="Ensembl" id="ENSENLT00000000029.1">
    <property type="protein sequence ID" value="ENSENLP00000000029.1"/>
    <property type="gene ID" value="ENSENLG00000000011.1"/>
</dbReference>
<dbReference type="SUPFAM" id="SSF47986">
    <property type="entry name" value="DEATH domain"/>
    <property type="match status" value="1"/>
</dbReference>